<dbReference type="EMBL" id="JAATJL010000001">
    <property type="protein sequence ID" value="NJC23188.1"/>
    <property type="molecule type" value="Genomic_DNA"/>
</dbReference>
<proteinExistence type="predicted"/>
<dbReference type="AlphaFoldDB" id="A0A846RIS3"/>
<organism evidence="2 3">
    <name type="scientific">Arthrobacter pigmenti</name>
    <dbReference type="NCBI Taxonomy" id="271432"/>
    <lineage>
        <taxon>Bacteria</taxon>
        <taxon>Bacillati</taxon>
        <taxon>Actinomycetota</taxon>
        <taxon>Actinomycetes</taxon>
        <taxon>Micrococcales</taxon>
        <taxon>Micrococcaceae</taxon>
        <taxon>Arthrobacter</taxon>
    </lineage>
</organism>
<name>A0A846RIS3_9MICC</name>
<evidence type="ECO:0000313" key="2">
    <source>
        <dbReference type="EMBL" id="NJC23188.1"/>
    </source>
</evidence>
<dbReference type="Proteomes" id="UP000547458">
    <property type="component" value="Unassembled WGS sequence"/>
</dbReference>
<keyword evidence="1" id="KW-1133">Transmembrane helix</keyword>
<feature type="transmembrane region" description="Helical" evidence="1">
    <location>
        <begin position="46"/>
        <end position="70"/>
    </location>
</feature>
<keyword evidence="3" id="KW-1185">Reference proteome</keyword>
<dbReference type="RefSeq" id="WP_167994223.1">
    <property type="nucleotide sequence ID" value="NZ_JAATJL010000001.1"/>
</dbReference>
<feature type="transmembrane region" description="Helical" evidence="1">
    <location>
        <begin position="21"/>
        <end position="40"/>
    </location>
</feature>
<protein>
    <submittedName>
        <fullName evidence="2">Putative phage tail protein</fullName>
    </submittedName>
</protein>
<keyword evidence="1" id="KW-0812">Transmembrane</keyword>
<reference evidence="2 3" key="1">
    <citation type="submission" date="2020-03" db="EMBL/GenBank/DDBJ databases">
        <title>Sequencing the genomes of 1000 actinobacteria strains.</title>
        <authorList>
            <person name="Klenk H.-P."/>
        </authorList>
    </citation>
    <scope>NUCLEOTIDE SEQUENCE [LARGE SCALE GENOMIC DNA]</scope>
    <source>
        <strain evidence="2 3">DSM 16403</strain>
    </source>
</reference>
<comment type="caution">
    <text evidence="2">The sequence shown here is derived from an EMBL/GenBank/DDBJ whole genome shotgun (WGS) entry which is preliminary data.</text>
</comment>
<evidence type="ECO:0000313" key="3">
    <source>
        <dbReference type="Proteomes" id="UP000547458"/>
    </source>
</evidence>
<accession>A0A846RIS3</accession>
<sequence length="86" mass="9100">MSSIHTTNHDDGATRVRPGTIIWGVVTIVIGALILAGALTDIMLDPVLVVMALLIGTGLSLVVGGVLSMTRRERKVDRARRLPPSS</sequence>
<evidence type="ECO:0000256" key="1">
    <source>
        <dbReference type="SAM" id="Phobius"/>
    </source>
</evidence>
<keyword evidence="1" id="KW-0472">Membrane</keyword>
<gene>
    <name evidence="2" type="ORF">BJ994_002264</name>
</gene>